<evidence type="ECO:0000259" key="2">
    <source>
        <dbReference type="Pfam" id="PF18476"/>
    </source>
</evidence>
<name>A0A1S0ZEB6_SALET</name>
<sequence length="440" mass="51636">MENKSKIFIPFIVWVEFNYNIQEILEKIEGLLEGSQNFLESYDTGKLDFIESEIKTKFNNIFDRKIIENNQMGQTISKYIKEYFSQKIDVDPDLKGIISSLNEKNKNILKEWEKDFRDDLDNKMQEHINKIEELLINLKEEVNSSNSNILIGEEYSKEKLDQKIKECESREKNNLYPGNSKKDLSKEGCKLWGDLEIPQKYGDMLLWLELIEFAKNNKEFDKFIFVSNDTEKEDWVLKKTKKLFPQLSIEFFTKTSGSTVEHMKSFDFVTAFSPETSHEDLKKDYIIQREEYCSVFEDIEVNDDPIDDLFGDIKLEDYTFKDTIIVPAKLEGFKEVFLGEDRWYSISISKDRIPYLKYIAAYQSQPVSAVTYVAKIDYIDESPYQPGKKMVIFDGSAKQLRRPIPLGDDYLALQSPRYTNHKKLNSAQSTDDLFNFDDDL</sequence>
<comment type="caution">
    <text evidence="3">The sequence shown here is derived from an EMBL/GenBank/DDBJ whole genome shotgun (WGS) entry which is preliminary data.</text>
</comment>
<dbReference type="InterPro" id="IPR041578">
    <property type="entry name" value="PIN_8"/>
</dbReference>
<dbReference type="AlphaFoldDB" id="A0A1S0ZEB6"/>
<feature type="domain" description="PIN like" evidence="2">
    <location>
        <begin position="6"/>
        <end position="242"/>
    </location>
</feature>
<dbReference type="Pfam" id="PF18476">
    <property type="entry name" value="PIN_8"/>
    <property type="match status" value="1"/>
</dbReference>
<organism evidence="3">
    <name type="scientific">Salmonella enterica subsp. enterica serovar Saintpaul</name>
    <dbReference type="NCBI Taxonomy" id="90105"/>
    <lineage>
        <taxon>Bacteria</taxon>
        <taxon>Pseudomonadati</taxon>
        <taxon>Pseudomonadota</taxon>
        <taxon>Gammaproteobacteria</taxon>
        <taxon>Enterobacterales</taxon>
        <taxon>Enterobacteriaceae</taxon>
        <taxon>Salmonella</taxon>
    </lineage>
</organism>
<keyword evidence="1" id="KW-0175">Coiled coil</keyword>
<evidence type="ECO:0000313" key="3">
    <source>
        <dbReference type="EMBL" id="OHG61867.1"/>
    </source>
</evidence>
<evidence type="ECO:0000256" key="1">
    <source>
        <dbReference type="SAM" id="Coils"/>
    </source>
</evidence>
<protein>
    <recommendedName>
        <fullName evidence="2">PIN like domain-containing protein</fullName>
    </recommendedName>
</protein>
<feature type="coiled-coil region" evidence="1">
    <location>
        <begin position="117"/>
        <end position="148"/>
    </location>
</feature>
<gene>
    <name evidence="3" type="ORF">A7T00_25275</name>
</gene>
<accession>A0A1S0ZEB6</accession>
<proteinExistence type="predicted"/>
<reference evidence="3" key="1">
    <citation type="submission" date="2016-09" db="EMBL/GenBank/DDBJ databases">
        <title>Whole genome sequencing of Salmonella enterica.</title>
        <authorList>
            <person name="Bell R."/>
        </authorList>
    </citation>
    <scope>NUCLEOTIDE SEQUENCE [LARGE SCALE GENOMIC DNA]</scope>
    <source>
        <strain evidence="3">CFSAN044978</strain>
    </source>
</reference>
<dbReference type="EMBL" id="MLZC01000016">
    <property type="protein sequence ID" value="OHG61867.1"/>
    <property type="molecule type" value="Genomic_DNA"/>
</dbReference>